<name>A0A841L8K6_9SPHN</name>
<evidence type="ECO:0000313" key="3">
    <source>
        <dbReference type="EMBL" id="MBB6229369.1"/>
    </source>
</evidence>
<dbReference type="AlphaFoldDB" id="A0A841L8K6"/>
<dbReference type="Pfam" id="PF03428">
    <property type="entry name" value="RP-C"/>
    <property type="match status" value="1"/>
</dbReference>
<evidence type="ECO:0000259" key="1">
    <source>
        <dbReference type="Pfam" id="PF03428"/>
    </source>
</evidence>
<organism evidence="3 4">
    <name type="scientific">Polymorphobacter multimanifer</name>
    <dbReference type="NCBI Taxonomy" id="1070431"/>
    <lineage>
        <taxon>Bacteria</taxon>
        <taxon>Pseudomonadati</taxon>
        <taxon>Pseudomonadota</taxon>
        <taxon>Alphaproteobacteria</taxon>
        <taxon>Sphingomonadales</taxon>
        <taxon>Sphingosinicellaceae</taxon>
        <taxon>Polymorphobacter</taxon>
    </lineage>
</organism>
<sequence length="441" mass="48515">MNSTDCKSIGQLIGRYVDERARMQPRIEARPGEVPLSKLDVVRIYVRAARLLGHSQPDQRFHLELIRLSKPSDYAQGGRVVLAHSNVFLAKQCGMSRSGLGRQLRRHDSKTLRRSLSGNGHRFVARRRSASEEGPVVEAFGISLEPLITLMREMQPMIEAQDELQFSLDVEKSRIGRDRRRQREALVGLDGEVLAKAVMLASESKALAGAIRSAFASGRLSELQLLGRRVAEIADAIDGMVAIDLATGATAANPKTAELTLDDVRIWTPQGCEDGHQLHSQRPLESDSVVAVDAAFEPATDQVKRRRCRRRQTCWTPLAIRSVCPGLGLYVGAAEPSWQGVLEGADRLARDLGINARCWDKARSSMGAERRVLAVGIVAELLAKGRIRDSAGHYFGGMIKKAEIGALDLERSLWGLRQSQAGGKIGHRLLEANERKPHVSP</sequence>
<keyword evidence="4" id="KW-1185">Reference proteome</keyword>
<dbReference type="Proteomes" id="UP000538147">
    <property type="component" value="Unassembled WGS sequence"/>
</dbReference>
<gene>
    <name evidence="3" type="ORF">FHS79_003570</name>
</gene>
<dbReference type="InterPro" id="IPR021760">
    <property type="entry name" value="RepC_C"/>
</dbReference>
<accession>A0A841L8K6</accession>
<protein>
    <submittedName>
        <fullName evidence="3">Replication initiation protein RepC</fullName>
    </submittedName>
</protein>
<feature type="domain" description="Plasmid replication protein C N-terminal" evidence="1">
    <location>
        <begin position="33"/>
        <end position="184"/>
    </location>
</feature>
<proteinExistence type="predicted"/>
<evidence type="ECO:0000259" key="2">
    <source>
        <dbReference type="Pfam" id="PF11800"/>
    </source>
</evidence>
<dbReference type="EMBL" id="JACIIV010000044">
    <property type="protein sequence ID" value="MBB6229369.1"/>
    <property type="molecule type" value="Genomic_DNA"/>
</dbReference>
<dbReference type="Pfam" id="PF11800">
    <property type="entry name" value="RP-C_C"/>
    <property type="match status" value="1"/>
</dbReference>
<evidence type="ECO:0000313" key="4">
    <source>
        <dbReference type="Proteomes" id="UP000538147"/>
    </source>
</evidence>
<dbReference type="RefSeq" id="WP_184203016.1">
    <property type="nucleotide sequence ID" value="NZ_BMOX01000083.1"/>
</dbReference>
<feature type="domain" description="Plasmid replication protein C C-terminal" evidence="2">
    <location>
        <begin position="322"/>
        <end position="418"/>
    </location>
</feature>
<reference evidence="3 4" key="1">
    <citation type="submission" date="2020-08" db="EMBL/GenBank/DDBJ databases">
        <title>Genomic Encyclopedia of Type Strains, Phase IV (KMG-IV): sequencing the most valuable type-strain genomes for metagenomic binning, comparative biology and taxonomic classification.</title>
        <authorList>
            <person name="Goeker M."/>
        </authorList>
    </citation>
    <scope>NUCLEOTIDE SEQUENCE [LARGE SCALE GENOMIC DNA]</scope>
    <source>
        <strain evidence="3 4">DSM 102189</strain>
    </source>
</reference>
<dbReference type="InterPro" id="IPR005090">
    <property type="entry name" value="RepC_N"/>
</dbReference>
<comment type="caution">
    <text evidence="3">The sequence shown here is derived from an EMBL/GenBank/DDBJ whole genome shotgun (WGS) entry which is preliminary data.</text>
</comment>